<sequence>MKLATFFTVVALAVSPALSANFDVMVGANNDFIFLPNQVNGAVPGDTITFTFVSKNHSATTTTFVNPCPPPPGGQGPNGFDTGFNPTTDTDHPVHVIPIVDTAPHFVACMQAGGAHCNRGMTFAINPTADQTYDEFLNNALTDPIQTQRVPGN</sequence>
<gene>
    <name evidence="2" type="ORF">AAF712_011014</name>
</gene>
<dbReference type="Proteomes" id="UP001437256">
    <property type="component" value="Unassembled WGS sequence"/>
</dbReference>
<evidence type="ECO:0008006" key="4">
    <source>
        <dbReference type="Google" id="ProtNLM"/>
    </source>
</evidence>
<accession>A0ABR2ZP61</accession>
<feature type="signal peptide" evidence="1">
    <location>
        <begin position="1"/>
        <end position="19"/>
    </location>
</feature>
<keyword evidence="1" id="KW-0732">Signal</keyword>
<feature type="chain" id="PRO_5047483032" description="Extracellular serine-rich protein" evidence="1">
    <location>
        <begin position="20"/>
        <end position="153"/>
    </location>
</feature>
<dbReference type="Gene3D" id="2.60.40.420">
    <property type="entry name" value="Cupredoxins - blue copper proteins"/>
    <property type="match status" value="1"/>
</dbReference>
<organism evidence="2 3">
    <name type="scientific">Marasmius tenuissimus</name>
    <dbReference type="NCBI Taxonomy" id="585030"/>
    <lineage>
        <taxon>Eukaryota</taxon>
        <taxon>Fungi</taxon>
        <taxon>Dikarya</taxon>
        <taxon>Basidiomycota</taxon>
        <taxon>Agaricomycotina</taxon>
        <taxon>Agaricomycetes</taxon>
        <taxon>Agaricomycetidae</taxon>
        <taxon>Agaricales</taxon>
        <taxon>Marasmiineae</taxon>
        <taxon>Marasmiaceae</taxon>
        <taxon>Marasmius</taxon>
    </lineage>
</organism>
<evidence type="ECO:0000256" key="1">
    <source>
        <dbReference type="SAM" id="SignalP"/>
    </source>
</evidence>
<keyword evidence="3" id="KW-1185">Reference proteome</keyword>
<dbReference type="InterPro" id="IPR052953">
    <property type="entry name" value="Ser-rich/MCO-related"/>
</dbReference>
<reference evidence="2 3" key="1">
    <citation type="submission" date="2024-05" db="EMBL/GenBank/DDBJ databases">
        <title>A draft genome resource for the thread blight pathogen Marasmius tenuissimus strain MS-2.</title>
        <authorList>
            <person name="Yulfo-Soto G.E."/>
            <person name="Baruah I.K."/>
            <person name="Amoako-Attah I."/>
            <person name="Bukari Y."/>
            <person name="Meinhardt L.W."/>
            <person name="Bailey B.A."/>
            <person name="Cohen S.P."/>
        </authorList>
    </citation>
    <scope>NUCLEOTIDE SEQUENCE [LARGE SCALE GENOMIC DNA]</scope>
    <source>
        <strain evidence="2 3">MS-2</strain>
    </source>
</reference>
<proteinExistence type="predicted"/>
<dbReference type="InterPro" id="IPR008972">
    <property type="entry name" value="Cupredoxin"/>
</dbReference>
<protein>
    <recommendedName>
        <fullName evidence="4">Extracellular serine-rich protein</fullName>
    </recommendedName>
</protein>
<dbReference type="EMBL" id="JBBXMP010000113">
    <property type="protein sequence ID" value="KAL0062172.1"/>
    <property type="molecule type" value="Genomic_DNA"/>
</dbReference>
<name>A0ABR2ZP61_9AGAR</name>
<dbReference type="PANTHER" id="PTHR34883">
    <property type="entry name" value="SERINE-RICH PROTEIN, PUTATIVE-RELATED-RELATED"/>
    <property type="match status" value="1"/>
</dbReference>
<dbReference type="SUPFAM" id="SSF49503">
    <property type="entry name" value="Cupredoxins"/>
    <property type="match status" value="1"/>
</dbReference>
<comment type="caution">
    <text evidence="2">The sequence shown here is derived from an EMBL/GenBank/DDBJ whole genome shotgun (WGS) entry which is preliminary data.</text>
</comment>
<evidence type="ECO:0000313" key="2">
    <source>
        <dbReference type="EMBL" id="KAL0062172.1"/>
    </source>
</evidence>
<dbReference type="PANTHER" id="PTHR34883:SF15">
    <property type="entry name" value="EXTRACELLULAR SERINE-RICH PROTEIN"/>
    <property type="match status" value="1"/>
</dbReference>
<evidence type="ECO:0000313" key="3">
    <source>
        <dbReference type="Proteomes" id="UP001437256"/>
    </source>
</evidence>